<feature type="transmembrane region" description="Helical" evidence="5">
    <location>
        <begin position="187"/>
        <end position="209"/>
    </location>
</feature>
<feature type="coiled-coil region" evidence="4">
    <location>
        <begin position="252"/>
        <end position="279"/>
    </location>
</feature>
<reference evidence="8 9" key="1">
    <citation type="submission" date="2020-07" db="EMBL/GenBank/DDBJ databases">
        <title>Huge and variable diversity of episymbiotic CPR bacteria and DPANN archaea in groundwater ecosystems.</title>
        <authorList>
            <person name="He C.Y."/>
            <person name="Keren R."/>
            <person name="Whittaker M."/>
            <person name="Farag I.F."/>
            <person name="Doudna J."/>
            <person name="Cate J.H.D."/>
            <person name="Banfield J.F."/>
        </authorList>
    </citation>
    <scope>NUCLEOTIDE SEQUENCE [LARGE SCALE GENOMIC DNA]</scope>
    <source>
        <strain evidence="8">NC_groundwater_70_Ag_B-0.1um_54_66</strain>
    </source>
</reference>
<dbReference type="PROSITE" id="PS50885">
    <property type="entry name" value="HAMP"/>
    <property type="match status" value="1"/>
</dbReference>
<evidence type="ECO:0000259" key="7">
    <source>
        <dbReference type="PROSITE" id="PS50885"/>
    </source>
</evidence>
<dbReference type="Proteomes" id="UP000595362">
    <property type="component" value="Chromosome"/>
</dbReference>
<feature type="domain" description="Methyl-accepting transducer" evidence="6">
    <location>
        <begin position="304"/>
        <end position="540"/>
    </location>
</feature>
<dbReference type="Pfam" id="PF12729">
    <property type="entry name" value="4HB_MCP_1"/>
    <property type="match status" value="1"/>
</dbReference>
<keyword evidence="5" id="KW-0472">Membrane</keyword>
<dbReference type="PANTHER" id="PTHR32089:SF112">
    <property type="entry name" value="LYSOZYME-LIKE PROTEIN-RELATED"/>
    <property type="match status" value="1"/>
</dbReference>
<sequence length="560" mass="60397">MKLHNLSVSQRLFAGFAVVLLINIVLAFFIFYKKSSISENALTITEIRTPTIVQQLTLIGTLNSSLASMRGYLISPDSGFKADIDKAWENIGVIREQVDLLAPRWIVEKNRERWKGVKESLDKIREAQKKSVALADSGLKDEAVANLKENAFPNVRKIDALAREIVDSQQALMKDDSRKLNESLRMIGYFLISGTAIVSILGLMIAFVITRSVVVPLTQTVDSMNKMQQGKLDEIIQGQERRDELGMVSKALENFRKSLAQAESERQRQAEVAQKAAEVQGRKIAMTEEFVTGAMTMVSALLQASEELQRSADALSRAARVSSEKSTTVSAASEQASANVQTVSAAGQQLSASIQEISRQVQVSMEIAEEAVREAQSSDIKIQELVESTQQIGLVLELIKNIAEQTNLLALNATIEAARAGDAGKGFAVVAAEVKSLANETAKATQDIEQRIVQMRSASNDAVVAIKGIGKIIYDINTNSSSIASAVEEQGAATNEISRSVQEAAQGTQIVAVDMVEVSNSAHETGGIAASINTAAQDLASLSTKIGDSIKTFANKINAA</sequence>
<evidence type="ECO:0000256" key="1">
    <source>
        <dbReference type="ARBA" id="ARBA00023224"/>
    </source>
</evidence>
<keyword evidence="1 3" id="KW-0807">Transducer</keyword>
<dbReference type="SMART" id="SM00283">
    <property type="entry name" value="MA"/>
    <property type="match status" value="1"/>
</dbReference>
<protein>
    <submittedName>
        <fullName evidence="8">MCP four helix bundle domain-containing protein</fullName>
    </submittedName>
</protein>
<dbReference type="InterPro" id="IPR003660">
    <property type="entry name" value="HAMP_dom"/>
</dbReference>
<keyword evidence="5" id="KW-1133">Transmembrane helix</keyword>
<evidence type="ECO:0000259" key="6">
    <source>
        <dbReference type="PROSITE" id="PS50111"/>
    </source>
</evidence>
<dbReference type="GO" id="GO:0016020">
    <property type="term" value="C:membrane"/>
    <property type="evidence" value="ECO:0007669"/>
    <property type="project" value="InterPro"/>
</dbReference>
<dbReference type="Gene3D" id="1.10.287.950">
    <property type="entry name" value="Methyl-accepting chemotaxis protein"/>
    <property type="match status" value="1"/>
</dbReference>
<keyword evidence="4" id="KW-0175">Coiled coil</keyword>
<feature type="domain" description="HAMP" evidence="7">
    <location>
        <begin position="211"/>
        <end position="264"/>
    </location>
</feature>
<evidence type="ECO:0000256" key="5">
    <source>
        <dbReference type="SAM" id="Phobius"/>
    </source>
</evidence>
<evidence type="ECO:0000256" key="2">
    <source>
        <dbReference type="ARBA" id="ARBA00029447"/>
    </source>
</evidence>
<evidence type="ECO:0000313" key="8">
    <source>
        <dbReference type="EMBL" id="QQG36723.1"/>
    </source>
</evidence>
<organism evidence="8 9">
    <name type="scientific">Micavibrio aeruginosavorus</name>
    <dbReference type="NCBI Taxonomy" id="349221"/>
    <lineage>
        <taxon>Bacteria</taxon>
        <taxon>Pseudomonadati</taxon>
        <taxon>Bdellovibrionota</taxon>
        <taxon>Bdellovibrionia</taxon>
        <taxon>Bdellovibrionales</taxon>
        <taxon>Pseudobdellovibrionaceae</taxon>
        <taxon>Micavibrio</taxon>
    </lineage>
</organism>
<dbReference type="GO" id="GO:0007165">
    <property type="term" value="P:signal transduction"/>
    <property type="evidence" value="ECO:0007669"/>
    <property type="project" value="UniProtKB-KW"/>
</dbReference>
<comment type="similarity">
    <text evidence="2">Belongs to the methyl-accepting chemotaxis (MCP) protein family.</text>
</comment>
<accession>A0A7T5UII7</accession>
<dbReference type="AlphaFoldDB" id="A0A7T5UII7"/>
<evidence type="ECO:0000313" key="9">
    <source>
        <dbReference type="Proteomes" id="UP000595362"/>
    </source>
</evidence>
<keyword evidence="5" id="KW-0812">Transmembrane</keyword>
<dbReference type="Pfam" id="PF00015">
    <property type="entry name" value="MCPsignal"/>
    <property type="match status" value="1"/>
</dbReference>
<dbReference type="InterPro" id="IPR004089">
    <property type="entry name" value="MCPsignal_dom"/>
</dbReference>
<dbReference type="Pfam" id="PF00672">
    <property type="entry name" value="HAMP"/>
    <property type="match status" value="1"/>
</dbReference>
<evidence type="ECO:0000256" key="4">
    <source>
        <dbReference type="SAM" id="Coils"/>
    </source>
</evidence>
<proteinExistence type="inferred from homology"/>
<dbReference type="SMART" id="SM00304">
    <property type="entry name" value="HAMP"/>
    <property type="match status" value="1"/>
</dbReference>
<dbReference type="PANTHER" id="PTHR32089">
    <property type="entry name" value="METHYL-ACCEPTING CHEMOTAXIS PROTEIN MCPB"/>
    <property type="match status" value="1"/>
</dbReference>
<gene>
    <name evidence="8" type="ORF">HYS17_02815</name>
</gene>
<feature type="transmembrane region" description="Helical" evidence="5">
    <location>
        <begin position="12"/>
        <end position="32"/>
    </location>
</feature>
<dbReference type="Gene3D" id="6.10.340.10">
    <property type="match status" value="1"/>
</dbReference>
<dbReference type="EMBL" id="CP066681">
    <property type="protein sequence ID" value="QQG36723.1"/>
    <property type="molecule type" value="Genomic_DNA"/>
</dbReference>
<dbReference type="InterPro" id="IPR024478">
    <property type="entry name" value="HlyB_4HB_MCP"/>
</dbReference>
<dbReference type="SUPFAM" id="SSF58104">
    <property type="entry name" value="Methyl-accepting chemotaxis protein (MCP) signaling domain"/>
    <property type="match status" value="1"/>
</dbReference>
<dbReference type="PROSITE" id="PS50111">
    <property type="entry name" value="CHEMOTAXIS_TRANSDUC_2"/>
    <property type="match status" value="1"/>
</dbReference>
<evidence type="ECO:0000256" key="3">
    <source>
        <dbReference type="PROSITE-ProRule" id="PRU00284"/>
    </source>
</evidence>
<name>A0A7T5UII7_9BACT</name>